<gene>
    <name evidence="1" type="ORF">JT362_32325</name>
</gene>
<proteinExistence type="predicted"/>
<evidence type="ECO:0000313" key="2">
    <source>
        <dbReference type="Proteomes" id="UP001156441"/>
    </source>
</evidence>
<protein>
    <submittedName>
        <fullName evidence="1">Uncharacterized protein</fullName>
    </submittedName>
</protein>
<dbReference type="SUPFAM" id="SSF69304">
    <property type="entry name" value="Tricorn protease N-terminal domain"/>
    <property type="match status" value="1"/>
</dbReference>
<reference evidence="1 2" key="1">
    <citation type="submission" date="2021-02" db="EMBL/GenBank/DDBJ databases">
        <title>Actinophytocola xerophila sp. nov., isolated from soil of cotton cropping field.</title>
        <authorList>
            <person name="Huang R."/>
            <person name="Chen X."/>
            <person name="Ge X."/>
            <person name="Liu W."/>
        </authorList>
    </citation>
    <scope>NUCLEOTIDE SEQUENCE [LARGE SCALE GENOMIC DNA]</scope>
    <source>
        <strain evidence="1 2">S1-96</strain>
    </source>
</reference>
<comment type="caution">
    <text evidence="1">The sequence shown here is derived from an EMBL/GenBank/DDBJ whole genome shotgun (WGS) entry which is preliminary data.</text>
</comment>
<name>A0ABT2JIV5_9PSEU</name>
<accession>A0ABT2JIV5</accession>
<dbReference type="Gene3D" id="2.120.10.30">
    <property type="entry name" value="TolB, C-terminal domain"/>
    <property type="match status" value="2"/>
</dbReference>
<organism evidence="1 2">
    <name type="scientific">Actinophytocola gossypii</name>
    <dbReference type="NCBI Taxonomy" id="2812003"/>
    <lineage>
        <taxon>Bacteria</taxon>
        <taxon>Bacillati</taxon>
        <taxon>Actinomycetota</taxon>
        <taxon>Actinomycetes</taxon>
        <taxon>Pseudonocardiales</taxon>
        <taxon>Pseudonocardiaceae</taxon>
    </lineage>
</organism>
<dbReference type="EMBL" id="JAFFZE010000028">
    <property type="protein sequence ID" value="MCT2587812.1"/>
    <property type="molecule type" value="Genomic_DNA"/>
</dbReference>
<dbReference type="InterPro" id="IPR011042">
    <property type="entry name" value="6-blade_b-propeller_TolB-like"/>
</dbReference>
<dbReference type="Proteomes" id="UP001156441">
    <property type="component" value="Unassembled WGS sequence"/>
</dbReference>
<sequence>MFAGVLLAGCSSSSDWGRQVFAGAGPDVASLKVTGTEPVRSEGPSRLSPDGTRVLRMTEPCVTAVDGTGERCVERDGVSVDLPRAWWSPDSTKIVFTNDYWRRFDEPDVWVFDVVGGELTNLTDDGVDDYKIGDPDRAARIDLLPSWSPDGSAVRFARGVPERESVELVSVGADGGEVSTVREIDCGPHDLVALAWSADRVAWTCGMDEPEVWLAGLDGGDPERVLPGAEDEDRMSLSFSPDGEWLLVDSITPYSQREAPDRGLATAVPTGGGDPVPVADGAVAYPAWSPGGHALAYVEPPGTVTVVAEPGGEPKELHTADLVLAPDAMRLGWVYGSLLVHVDGEPTLLRLSG</sequence>
<keyword evidence="2" id="KW-1185">Reference proteome</keyword>
<evidence type="ECO:0000313" key="1">
    <source>
        <dbReference type="EMBL" id="MCT2587812.1"/>
    </source>
</evidence>
<dbReference type="RefSeq" id="WP_260195721.1">
    <property type="nucleotide sequence ID" value="NZ_JAFFZE010000028.1"/>
</dbReference>